<comment type="subcellular location">
    <subcellularLocation>
        <location evidence="1">Mitochondrion membrane</location>
        <topology evidence="1">Multi-pass membrane protein</topology>
    </subcellularLocation>
</comment>
<evidence type="ECO:0000256" key="5">
    <source>
        <dbReference type="ARBA" id="ARBA00023136"/>
    </source>
</evidence>
<keyword evidence="2" id="KW-0812">Transmembrane</keyword>
<keyword evidence="3" id="KW-1133">Transmembrane helix</keyword>
<evidence type="ECO:0000256" key="2">
    <source>
        <dbReference type="ARBA" id="ARBA00022692"/>
    </source>
</evidence>
<evidence type="ECO:0000256" key="3">
    <source>
        <dbReference type="ARBA" id="ARBA00022989"/>
    </source>
</evidence>
<feature type="region of interest" description="Disordered" evidence="6">
    <location>
        <begin position="428"/>
        <end position="457"/>
    </location>
</feature>
<feature type="region of interest" description="Disordered" evidence="6">
    <location>
        <begin position="209"/>
        <end position="260"/>
    </location>
</feature>
<evidence type="ECO:0000256" key="4">
    <source>
        <dbReference type="ARBA" id="ARBA00023128"/>
    </source>
</evidence>
<proteinExistence type="predicted"/>
<dbReference type="OrthoDB" id="413313at2759"/>
<dbReference type="GO" id="GO:0005741">
    <property type="term" value="C:mitochondrial outer membrane"/>
    <property type="evidence" value="ECO:0007669"/>
    <property type="project" value="TreeGrafter"/>
</dbReference>
<dbReference type="EMBL" id="CAICTM010002247">
    <property type="protein sequence ID" value="CAB9528536.1"/>
    <property type="molecule type" value="Genomic_DNA"/>
</dbReference>
<keyword evidence="8" id="KW-1185">Reference proteome</keyword>
<reference evidence="7" key="1">
    <citation type="submission" date="2020-06" db="EMBL/GenBank/DDBJ databases">
        <authorList>
            <consortium name="Plant Systems Biology data submission"/>
        </authorList>
    </citation>
    <scope>NUCLEOTIDE SEQUENCE</scope>
    <source>
        <strain evidence="7">D6</strain>
    </source>
</reference>
<feature type="compositionally biased region" description="Polar residues" evidence="6">
    <location>
        <begin position="225"/>
        <end position="244"/>
    </location>
</feature>
<gene>
    <name evidence="7" type="ORF">SEMRO_2249_G320760.1</name>
</gene>
<dbReference type="Proteomes" id="UP001153069">
    <property type="component" value="Unassembled WGS sequence"/>
</dbReference>
<comment type="caution">
    <text evidence="7">The sequence shown here is derived from an EMBL/GenBank/DDBJ whole genome shotgun (WGS) entry which is preliminary data.</text>
</comment>
<feature type="compositionally biased region" description="Basic residues" evidence="6">
    <location>
        <begin position="433"/>
        <end position="442"/>
    </location>
</feature>
<dbReference type="PANTHER" id="PTHR28234:SF1">
    <property type="entry name" value="NUCLEAR CONTROL OF ATPASE PROTEIN 2"/>
    <property type="match status" value="1"/>
</dbReference>
<dbReference type="PANTHER" id="PTHR28234">
    <property type="entry name" value="NUCLEAR CONTROL OF ATPASE PROTEIN 2"/>
    <property type="match status" value="1"/>
</dbReference>
<keyword evidence="4" id="KW-0496">Mitochondrion</keyword>
<feature type="region of interest" description="Disordered" evidence="6">
    <location>
        <begin position="512"/>
        <end position="533"/>
    </location>
</feature>
<dbReference type="Pfam" id="PF08637">
    <property type="entry name" value="NCA2"/>
    <property type="match status" value="1"/>
</dbReference>
<evidence type="ECO:0000256" key="1">
    <source>
        <dbReference type="ARBA" id="ARBA00004225"/>
    </source>
</evidence>
<dbReference type="InterPro" id="IPR013946">
    <property type="entry name" value="NCA2-like"/>
</dbReference>
<evidence type="ECO:0000313" key="8">
    <source>
        <dbReference type="Proteomes" id="UP001153069"/>
    </source>
</evidence>
<organism evidence="7 8">
    <name type="scientific">Seminavis robusta</name>
    <dbReference type="NCBI Taxonomy" id="568900"/>
    <lineage>
        <taxon>Eukaryota</taxon>
        <taxon>Sar</taxon>
        <taxon>Stramenopiles</taxon>
        <taxon>Ochrophyta</taxon>
        <taxon>Bacillariophyta</taxon>
        <taxon>Bacillariophyceae</taxon>
        <taxon>Bacillariophycidae</taxon>
        <taxon>Naviculales</taxon>
        <taxon>Naviculaceae</taxon>
        <taxon>Seminavis</taxon>
    </lineage>
</organism>
<sequence>MVATRLSEVFSKGYEWAYAGGSSLPAESSPLRSNTATATVVDTAPTVSSPSALWDAASSSLSSASTSLSSAADQAYNTLAGVANYAWESDDHPGGGGQPPYPPTTGSNFATTGIISERDHNNNNNNNSLDPSSWIHSMVVDRNDSLSPWRLHNPYNRVRGRYAQNRSSLNAVRSLLPLAANNNNNNFVEDTSDYPSLADASEDGAELLTGESEDSKLKRIEQQEQQRSSCPYTPDPNNNNYFETQQQQQQSHIHQNSETASQLAEGTVRALRDIALDEAVEFHAALRFWSFRWEHPLLSWLEAGPTVWLSRDGYDHQLIGQKVAKIQAVLARRCTAIGELQQHLLRAGWQRGVAQWGVLGHGGQWATVQGTYVFTEETAAVAAESQRQLLMKEQQQQQEQGQGQGQQQLAESIESVLPAQPLERIGLSNQQQQRHRGSRHTHSNANRTSSKRSDRKKWKREKGYYASVFVRNEYDGKILMDDATLAEWSVDAMELIRNLLLRASNGKAQLPYEHHWKNSPPPPERQSSVLTTESETGQLIVEEEVQPQEELPLNDNKHGVEEVGANRQLPVWAQWASKDGNNVEAEPNKEPTLDDDTVVISNLPLMAAEVSELLNSIEDIMPLQRSRRMRKLRPPSMFRRRWYLTVVAAPTLSYLTYHLISRGYGAELIKATLSKIYLFFEERVYVPFVAIIEEVWKGREDISDKKARLEVIAGLKEMIRSWLDDNHPEIPVEKRLEMAELMDISLIERKKAESMKTIYEINQAVRLSFIEMQFIKKEMVNALYTMDDMMTKNEINTNLAAVTPAVLLLYTARQVFRFFYYALLRLGKSKEETYSSFRHILTDIERLLVMRDNPPTSPFPHNQLRHSAGDTEEASQSQLMLSETAHKPGCDVLSADDLGMLMLHIHECRTILWTDYNRFTPAAIQSVSEDLAELAGERGAVSVQQQLQIIARMCRTYPFLKVISIGTTFHQSFIGGSH</sequence>
<name>A0A9N8HWM5_9STRA</name>
<evidence type="ECO:0000313" key="7">
    <source>
        <dbReference type="EMBL" id="CAB9528536.1"/>
    </source>
</evidence>
<feature type="compositionally biased region" description="Basic and acidic residues" evidence="6">
    <location>
        <begin position="213"/>
        <end position="224"/>
    </location>
</feature>
<protein>
    <submittedName>
        <fullName evidence="7">Uncharacterized protein</fullName>
    </submittedName>
</protein>
<feature type="compositionally biased region" description="Polar residues" evidence="6">
    <location>
        <begin position="251"/>
        <end position="260"/>
    </location>
</feature>
<dbReference type="AlphaFoldDB" id="A0A9N8HWM5"/>
<evidence type="ECO:0000256" key="6">
    <source>
        <dbReference type="SAM" id="MobiDB-lite"/>
    </source>
</evidence>
<keyword evidence="5" id="KW-0472">Membrane</keyword>
<accession>A0A9N8HWM5</accession>
<feature type="region of interest" description="Disordered" evidence="6">
    <location>
        <begin position="87"/>
        <end position="106"/>
    </location>
</feature>